<gene>
    <name evidence="2" type="ORF">CLV32_1364</name>
</gene>
<dbReference type="AlphaFoldDB" id="A0A4R6IK49"/>
<dbReference type="InterPro" id="IPR050583">
    <property type="entry name" value="Mycobacterial_A85_antigen"/>
</dbReference>
<dbReference type="EMBL" id="SNWM01000002">
    <property type="protein sequence ID" value="TDO22391.1"/>
    <property type="molecule type" value="Genomic_DNA"/>
</dbReference>
<dbReference type="PANTHER" id="PTHR48098">
    <property type="entry name" value="ENTEROCHELIN ESTERASE-RELATED"/>
    <property type="match status" value="1"/>
</dbReference>
<evidence type="ECO:0000313" key="3">
    <source>
        <dbReference type="Proteomes" id="UP000295499"/>
    </source>
</evidence>
<dbReference type="InterPro" id="IPR029058">
    <property type="entry name" value="AB_hydrolase_fold"/>
</dbReference>
<feature type="signal peptide" evidence="1">
    <location>
        <begin position="1"/>
        <end position="22"/>
    </location>
</feature>
<reference evidence="2 3" key="1">
    <citation type="submission" date="2019-03" db="EMBL/GenBank/DDBJ databases">
        <title>Genomic Encyclopedia of Archaeal and Bacterial Type Strains, Phase II (KMG-II): from individual species to whole genera.</title>
        <authorList>
            <person name="Goeker M."/>
        </authorList>
    </citation>
    <scope>NUCLEOTIDE SEQUENCE [LARGE SCALE GENOMIC DNA]</scope>
    <source>
        <strain evidence="2 3">DSM 19034</strain>
    </source>
</reference>
<dbReference type="Gene3D" id="3.40.50.1820">
    <property type="entry name" value="alpha/beta hydrolase"/>
    <property type="match status" value="1"/>
</dbReference>
<keyword evidence="1" id="KW-0732">Signal</keyword>
<feature type="chain" id="PRO_5020252113" evidence="1">
    <location>
        <begin position="23"/>
        <end position="347"/>
    </location>
</feature>
<dbReference type="InterPro" id="IPR000801">
    <property type="entry name" value="Esterase-like"/>
</dbReference>
<dbReference type="SUPFAM" id="SSF53474">
    <property type="entry name" value="alpha/beta-Hydrolases"/>
    <property type="match status" value="1"/>
</dbReference>
<sequence>MKKTIILSIFILVFNSIASAQAIPQGTVKTVYLNAKSLQQNKGNENPRRRVTIYLPADYSAKKKYPVIYYLHGFTWSDSLVFASDGMAQLLDRAIAQQKIRPFILVAPDANTLYKGSFYTNSNVNGNWSAFVAEDLVNFIDANYSTIKNKNSRGLAGHSMGGHGALKIAMLYPDRFSAVYAMSPALLAANSEWMLNMGSVSSILNMSDAKQLSGDFNAMLAVALGRAFSPNPKKPPFYCDLPYIKSTDSLSVDDHVLTLWNANTPAALLPTHASALRNLRGLAFDWGSNDQFKHIPLTARSFASQLEAFDVSFSAREYPGDHGSKIMSDDGRVLNFLLPFFETYLSF</sequence>
<dbReference type="Proteomes" id="UP000295499">
    <property type="component" value="Unassembled WGS sequence"/>
</dbReference>
<dbReference type="Pfam" id="PF00756">
    <property type="entry name" value="Esterase"/>
    <property type="match status" value="1"/>
</dbReference>
<protein>
    <submittedName>
        <fullName evidence="2">Putative esterase</fullName>
    </submittedName>
</protein>
<evidence type="ECO:0000256" key="1">
    <source>
        <dbReference type="SAM" id="SignalP"/>
    </source>
</evidence>
<keyword evidence="3" id="KW-1185">Reference proteome</keyword>
<evidence type="ECO:0000313" key="2">
    <source>
        <dbReference type="EMBL" id="TDO22391.1"/>
    </source>
</evidence>
<organism evidence="2 3">
    <name type="scientific">Pedobacter duraquae</name>
    <dbReference type="NCBI Taxonomy" id="425511"/>
    <lineage>
        <taxon>Bacteria</taxon>
        <taxon>Pseudomonadati</taxon>
        <taxon>Bacteroidota</taxon>
        <taxon>Sphingobacteriia</taxon>
        <taxon>Sphingobacteriales</taxon>
        <taxon>Sphingobacteriaceae</taxon>
        <taxon>Pedobacter</taxon>
    </lineage>
</organism>
<comment type="caution">
    <text evidence="2">The sequence shown here is derived from an EMBL/GenBank/DDBJ whole genome shotgun (WGS) entry which is preliminary data.</text>
</comment>
<proteinExistence type="predicted"/>
<dbReference type="RefSeq" id="WP_166641901.1">
    <property type="nucleotide sequence ID" value="NZ_SNWM01000002.1"/>
</dbReference>
<accession>A0A4R6IK49</accession>
<name>A0A4R6IK49_9SPHI</name>